<organism evidence="8 9">
    <name type="scientific">Serratia proteamaculans</name>
    <dbReference type="NCBI Taxonomy" id="28151"/>
    <lineage>
        <taxon>Bacteria</taxon>
        <taxon>Pseudomonadati</taxon>
        <taxon>Pseudomonadota</taxon>
        <taxon>Gammaproteobacteria</taxon>
        <taxon>Enterobacterales</taxon>
        <taxon>Yersiniaceae</taxon>
        <taxon>Serratia</taxon>
    </lineage>
</organism>
<dbReference type="InterPro" id="IPR000189">
    <property type="entry name" value="Transglyc_AS"/>
</dbReference>
<dbReference type="PANTHER" id="PTHR37423:SF2">
    <property type="entry name" value="MEMBRANE-BOUND LYTIC MUREIN TRANSGLYCOSYLASE C"/>
    <property type="match status" value="1"/>
</dbReference>
<dbReference type="Proteomes" id="UP000639004">
    <property type="component" value="Unassembled WGS sequence"/>
</dbReference>
<dbReference type="PROSITE" id="PS00922">
    <property type="entry name" value="TRANSGLYCOSYLASE"/>
    <property type="match status" value="1"/>
</dbReference>
<dbReference type="InterPro" id="IPR008258">
    <property type="entry name" value="Transglycosylase_SLT_dom_1"/>
</dbReference>
<dbReference type="SUPFAM" id="SSF53955">
    <property type="entry name" value="Lysozyme-like"/>
    <property type="match status" value="1"/>
</dbReference>
<feature type="domain" description="Transglycosylase SLT" evidence="7">
    <location>
        <begin position="469"/>
        <end position="565"/>
    </location>
</feature>
<evidence type="ECO:0000256" key="2">
    <source>
        <dbReference type="ARBA" id="ARBA00007734"/>
    </source>
</evidence>
<keyword evidence="9" id="KW-1185">Reference proteome</keyword>
<keyword evidence="5" id="KW-0961">Cell wall biogenesis/degradation</keyword>
<feature type="compositionally biased region" description="Low complexity" evidence="6">
    <location>
        <begin position="59"/>
        <end position="72"/>
    </location>
</feature>
<evidence type="ECO:0000256" key="6">
    <source>
        <dbReference type="SAM" id="MobiDB-lite"/>
    </source>
</evidence>
<accession>A0ABS0TYI5</accession>
<dbReference type="InterPro" id="IPR023346">
    <property type="entry name" value="Lysozyme-like_dom_sf"/>
</dbReference>
<proteinExistence type="inferred from homology"/>
<evidence type="ECO:0000256" key="4">
    <source>
        <dbReference type="ARBA" id="ARBA00023239"/>
    </source>
</evidence>
<dbReference type="Gene3D" id="1.10.530.10">
    <property type="match status" value="1"/>
</dbReference>
<name>A0ABS0TYI5_SERPR</name>
<evidence type="ECO:0000313" key="8">
    <source>
        <dbReference type="EMBL" id="MBI6183435.1"/>
    </source>
</evidence>
<dbReference type="PANTHER" id="PTHR37423">
    <property type="entry name" value="SOLUBLE LYTIC MUREIN TRANSGLYCOSYLASE-RELATED"/>
    <property type="match status" value="1"/>
</dbReference>
<sequence length="648" mass="69117">MQAARGLLMAGNNIPVLKLDIDEENIRRLDEISEKFKAAFTIGPGGFPVNNPPPEKKIPGNNNVPQQPKNVPAPTDTGRPRDENGRYLPQGGGTGNPGKGKNPDEDGGGKFLGSLKKFLEEDEKAFTQVSKTLKQVNNQLTSLFKNTISWGVRLSLLSGGGLFGYDMFAAHAAKQYTTSQGLNMTTGQMQAAKNVYGTRFAGNDAIMNALARAQSDGTSQEAKALYGMGINPTDGAAANLPKVYSKAAEIIAGMKGTGLSQAALNARGLGSLGFDTQTANQTKANADQLPRLANQYEGTAKSLDMSAGTQRSWQDITTTFDNNLDHITNTLSTKLASLNGPIGRLSTNITNAVDAFISGPNGTAVFNMISDGLNDLAQWIGSPKFKTDMKTFADDVAHLCQQIKRGLQFLHLLPDSDNGSTGIPANQNAALPGSNPITGKYDAIFTPPSKKWGGYQLPSAEQAQLVPFFEQATKIAQLPVGLLGSVAYQESGGNPFAESSAGARGLYQFMPDTAARYGLKGNDVFDPEKSTIAAAKYFHDNLTRYHGDIAESLAQYNGGNKAVMKGDVLNMKMETVKYLMSILPKVQGGEAQHPQLMQNLANAQQYLSTQPKDARVQIHLEQTPGADVGLSVKSQGIRLPANAFVIPG</sequence>
<dbReference type="EC" id="4.2.2.n1" evidence="3"/>
<feature type="region of interest" description="Disordered" evidence="6">
    <location>
        <begin position="44"/>
        <end position="112"/>
    </location>
</feature>
<dbReference type="CDD" id="cd00254">
    <property type="entry name" value="LT-like"/>
    <property type="match status" value="1"/>
</dbReference>
<comment type="catalytic activity">
    <reaction evidence="1">
        <text>Exolytic cleavage of the (1-&gt;4)-beta-glycosidic linkage between N-acetylmuramic acid (MurNAc) and N-acetylglucosamine (GlcNAc) residues in peptidoglycan, from either the reducing or the non-reducing ends of the peptidoglycan chains, with concomitant formation of a 1,6-anhydrobond in the MurNAc residue.</text>
        <dbReference type="EC" id="4.2.2.n1"/>
    </reaction>
</comment>
<keyword evidence="4" id="KW-0456">Lyase</keyword>
<protein>
    <recommendedName>
        <fullName evidence="3">peptidoglycan lytic exotransglycosylase</fullName>
        <ecNumber evidence="3">4.2.2.n1</ecNumber>
    </recommendedName>
</protein>
<comment type="caution">
    <text evidence="8">The sequence shown here is derived from an EMBL/GenBank/DDBJ whole genome shotgun (WGS) entry which is preliminary data.</text>
</comment>
<evidence type="ECO:0000256" key="5">
    <source>
        <dbReference type="ARBA" id="ARBA00023316"/>
    </source>
</evidence>
<dbReference type="EMBL" id="JAEHSL010000035">
    <property type="protein sequence ID" value="MBI6183435.1"/>
    <property type="molecule type" value="Genomic_DNA"/>
</dbReference>
<evidence type="ECO:0000259" key="7">
    <source>
        <dbReference type="Pfam" id="PF01464"/>
    </source>
</evidence>
<gene>
    <name evidence="8" type="ORF">JEQ07_23950</name>
</gene>
<evidence type="ECO:0000256" key="3">
    <source>
        <dbReference type="ARBA" id="ARBA00012587"/>
    </source>
</evidence>
<comment type="similarity">
    <text evidence="2">Belongs to the transglycosylase Slt family.</text>
</comment>
<evidence type="ECO:0000313" key="9">
    <source>
        <dbReference type="Proteomes" id="UP000639004"/>
    </source>
</evidence>
<evidence type="ECO:0000256" key="1">
    <source>
        <dbReference type="ARBA" id="ARBA00001420"/>
    </source>
</evidence>
<reference evidence="8 9" key="1">
    <citation type="submission" date="2020-12" db="EMBL/GenBank/DDBJ databases">
        <title>Enhanced detection system for hospital associated transmission using whole genome sequencing surveillance.</title>
        <authorList>
            <person name="Harrison L.H."/>
            <person name="Van Tyne D."/>
            <person name="Marsh J.W."/>
            <person name="Griffith M.P."/>
            <person name="Snyder D.J."/>
            <person name="Cooper V.S."/>
            <person name="Mustapha M."/>
        </authorList>
    </citation>
    <scope>NUCLEOTIDE SEQUENCE [LARGE SCALE GENOMIC DNA]</scope>
    <source>
        <strain evidence="8 9">SER00238</strain>
    </source>
</reference>
<dbReference type="Pfam" id="PF01464">
    <property type="entry name" value="SLT"/>
    <property type="match status" value="1"/>
</dbReference>